<proteinExistence type="predicted"/>
<accession>A0A6J4UDJ6</accession>
<organism evidence="3">
    <name type="scientific">uncultured Thermomicrobiales bacterium</name>
    <dbReference type="NCBI Taxonomy" id="1645740"/>
    <lineage>
        <taxon>Bacteria</taxon>
        <taxon>Pseudomonadati</taxon>
        <taxon>Thermomicrobiota</taxon>
        <taxon>Thermomicrobia</taxon>
        <taxon>Thermomicrobiales</taxon>
        <taxon>environmental samples</taxon>
    </lineage>
</organism>
<dbReference type="EMBL" id="CADCWG010000083">
    <property type="protein sequence ID" value="CAA9546270.1"/>
    <property type="molecule type" value="Genomic_DNA"/>
</dbReference>
<protein>
    <recommendedName>
        <fullName evidence="4">DUF541 domain-containing protein</fullName>
    </recommendedName>
</protein>
<evidence type="ECO:0008006" key="4">
    <source>
        <dbReference type="Google" id="ProtNLM"/>
    </source>
</evidence>
<evidence type="ECO:0000256" key="1">
    <source>
        <dbReference type="SAM" id="MobiDB-lite"/>
    </source>
</evidence>
<evidence type="ECO:0000313" key="3">
    <source>
        <dbReference type="EMBL" id="CAA9546270.1"/>
    </source>
</evidence>
<reference evidence="3" key="1">
    <citation type="submission" date="2020-02" db="EMBL/GenBank/DDBJ databases">
        <authorList>
            <person name="Meier V. D."/>
        </authorList>
    </citation>
    <scope>NUCLEOTIDE SEQUENCE</scope>
    <source>
        <strain evidence="3">AVDCRST_MAG49</strain>
    </source>
</reference>
<evidence type="ECO:0000256" key="2">
    <source>
        <dbReference type="SAM" id="Phobius"/>
    </source>
</evidence>
<keyword evidence="2" id="KW-0812">Transmembrane</keyword>
<dbReference type="Pfam" id="PF04402">
    <property type="entry name" value="SIMPL"/>
    <property type="match status" value="1"/>
</dbReference>
<dbReference type="InterPro" id="IPR007497">
    <property type="entry name" value="SIMPL/DUF541"/>
</dbReference>
<sequence length="320" mass="31751">MDATRGPNRTWGQGRLGPVAGVAVVVVVGLLVLMALGGRAEVAEGRAQGEAGQAASASGEQSITTVGYGQASVPAETVVVQFVVSTQEAFGGPFPRLSPNDTLGEAERAAAEPIVQALGEAGVAEDAIEVLTSPALGSGFGPQGGRGVYRLDLTVEGPDVTLEGLNEIVNAAGQATAEEGQILAFIGARYLVSDCGPVRLASREAANEDALARAEEQAALMGVGLGEELRSVDGAAAAGSAGFSPFGGVLPTGVGGCDPVTDPSVTFGVGASVSVPAFDPVAPAEVAVYTEVAVTYAVDEDAAPPDVGSLPATPEATPAE</sequence>
<feature type="region of interest" description="Disordered" evidence="1">
    <location>
        <begin position="301"/>
        <end position="320"/>
    </location>
</feature>
<name>A0A6J4UDJ6_9BACT</name>
<feature type="transmembrane region" description="Helical" evidence="2">
    <location>
        <begin position="16"/>
        <end position="36"/>
    </location>
</feature>
<keyword evidence="2" id="KW-1133">Transmembrane helix</keyword>
<dbReference type="AlphaFoldDB" id="A0A6J4UDJ6"/>
<keyword evidence="2" id="KW-0472">Membrane</keyword>
<gene>
    <name evidence="3" type="ORF">AVDCRST_MAG49-1365</name>
</gene>